<feature type="domain" description="N-acetyltransferase" evidence="1">
    <location>
        <begin position="4"/>
        <end position="191"/>
    </location>
</feature>
<gene>
    <name evidence="2" type="ORF">KQI88_03580</name>
</gene>
<reference evidence="2 3" key="1">
    <citation type="submission" date="2021-06" db="EMBL/GenBank/DDBJ databases">
        <authorList>
            <person name="Sun Q."/>
            <person name="Li D."/>
        </authorList>
    </citation>
    <scope>NUCLEOTIDE SEQUENCE [LARGE SCALE GENOMIC DNA]</scope>
    <source>
        <strain evidence="2 3">MSJ-5</strain>
    </source>
</reference>
<accession>A0ABS6G269</accession>
<evidence type="ECO:0000259" key="1">
    <source>
        <dbReference type="PROSITE" id="PS51186"/>
    </source>
</evidence>
<dbReference type="RefSeq" id="WP_216414971.1">
    <property type="nucleotide sequence ID" value="NZ_JAHLQK010000001.1"/>
</dbReference>
<dbReference type="InterPro" id="IPR000182">
    <property type="entry name" value="GNAT_dom"/>
</dbReference>
<protein>
    <submittedName>
        <fullName evidence="2">GNAT family N-acetyltransferase</fullName>
    </submittedName>
</protein>
<dbReference type="Pfam" id="PF00583">
    <property type="entry name" value="Acetyltransf_1"/>
    <property type="match status" value="1"/>
</dbReference>
<dbReference type="PROSITE" id="PS51186">
    <property type="entry name" value="GNAT"/>
    <property type="match status" value="1"/>
</dbReference>
<comment type="caution">
    <text evidence="2">The sequence shown here is derived from an EMBL/GenBank/DDBJ whole genome shotgun (WGS) entry which is preliminary data.</text>
</comment>
<sequence>MNKYYIKKISMENIGDFYKLFDGEKCESCQCTYFLRAHEDLDWDSIGIAEAKEFRRKICDLYSDGYIYYHDNNPIAWCQCIDPELSPYMKNLLKINDDVKNIKIITCFYVIEEYRGNGIIKELTKLVIDECRLANIQTLYSIPVYDKYLEKVSHNYKNEKLHTGYKNLFEKFDFECIGDNERFYFMKKDLI</sequence>
<proteinExistence type="predicted"/>
<dbReference type="CDD" id="cd04301">
    <property type="entry name" value="NAT_SF"/>
    <property type="match status" value="1"/>
</dbReference>
<evidence type="ECO:0000313" key="3">
    <source>
        <dbReference type="Proteomes" id="UP000779508"/>
    </source>
</evidence>
<keyword evidence="3" id="KW-1185">Reference proteome</keyword>
<evidence type="ECO:0000313" key="2">
    <source>
        <dbReference type="EMBL" id="MBU5675495.1"/>
    </source>
</evidence>
<name>A0ABS6G269_9FIRM</name>
<organism evidence="2 3">
    <name type="scientific">Alkaliphilus flagellatus</name>
    <dbReference type="NCBI Taxonomy" id="2841507"/>
    <lineage>
        <taxon>Bacteria</taxon>
        <taxon>Bacillati</taxon>
        <taxon>Bacillota</taxon>
        <taxon>Clostridia</taxon>
        <taxon>Peptostreptococcales</taxon>
        <taxon>Natronincolaceae</taxon>
        <taxon>Alkaliphilus</taxon>
    </lineage>
</organism>
<dbReference type="EMBL" id="JAHLQK010000001">
    <property type="protein sequence ID" value="MBU5675495.1"/>
    <property type="molecule type" value="Genomic_DNA"/>
</dbReference>
<dbReference type="Proteomes" id="UP000779508">
    <property type="component" value="Unassembled WGS sequence"/>
</dbReference>